<dbReference type="Pfam" id="PF00356">
    <property type="entry name" value="LacI"/>
    <property type="match status" value="1"/>
</dbReference>
<keyword evidence="2" id="KW-0805">Transcription regulation</keyword>
<evidence type="ECO:0000259" key="5">
    <source>
        <dbReference type="PROSITE" id="PS50932"/>
    </source>
</evidence>
<sequence length="340" mass="38122">MNSVRELAKALGLSHTTVSDALRNKPRVKKETRERVLKAAKEAGYKHNPLAGALMSEMRRSGAGSFRGVLAVVDLESSDQRLSAARRYHREVFAGAEEMGNELGFKTEIFVLGSEGLTVARLNTILKSRGIRGLLILPAATAPDIRNLDWDVYAGIYTDYIIERPALDSVCSDHFRSMVVAMRKLEELGYKRPGLVLHKAHDQRLLYRWEAAYRIQDTRSDQFDAIEPLVLEDIDEDSFKDWFEEEGPDVVLSHRPEVLEWMQDMGAQVPETHGFCCLNVMNSEDPVSGLDLRPHLIGRRGLELLVGQLHRNAYGIPDPASTTTIPAIWIDGPTTRNMSS</sequence>
<evidence type="ECO:0000256" key="2">
    <source>
        <dbReference type="ARBA" id="ARBA00023015"/>
    </source>
</evidence>
<dbReference type="PROSITE" id="PS50932">
    <property type="entry name" value="HTH_LACI_2"/>
    <property type="match status" value="1"/>
</dbReference>
<name>A0A927F9N5_9BACT</name>
<keyword evidence="4" id="KW-0804">Transcription</keyword>
<evidence type="ECO:0000313" key="6">
    <source>
        <dbReference type="EMBL" id="MBD5779463.1"/>
    </source>
</evidence>
<dbReference type="InterPro" id="IPR010982">
    <property type="entry name" value="Lambda_DNA-bd_dom_sf"/>
</dbReference>
<evidence type="ECO:0000313" key="7">
    <source>
        <dbReference type="Proteomes" id="UP000622317"/>
    </source>
</evidence>
<evidence type="ECO:0000256" key="1">
    <source>
        <dbReference type="ARBA" id="ARBA00022491"/>
    </source>
</evidence>
<gene>
    <name evidence="6" type="ORF">IEN85_08145</name>
</gene>
<dbReference type="PANTHER" id="PTHR30146">
    <property type="entry name" value="LACI-RELATED TRANSCRIPTIONAL REPRESSOR"/>
    <property type="match status" value="1"/>
</dbReference>
<dbReference type="InterPro" id="IPR000843">
    <property type="entry name" value="HTH_LacI"/>
</dbReference>
<dbReference type="SUPFAM" id="SSF47413">
    <property type="entry name" value="lambda repressor-like DNA-binding domains"/>
    <property type="match status" value="1"/>
</dbReference>
<comment type="caution">
    <text evidence="6">The sequence shown here is derived from an EMBL/GenBank/DDBJ whole genome shotgun (WGS) entry which is preliminary data.</text>
</comment>
<dbReference type="SUPFAM" id="SSF53822">
    <property type="entry name" value="Periplasmic binding protein-like I"/>
    <property type="match status" value="1"/>
</dbReference>
<dbReference type="AlphaFoldDB" id="A0A927F9N5"/>
<proteinExistence type="predicted"/>
<dbReference type="SMART" id="SM00354">
    <property type="entry name" value="HTH_LACI"/>
    <property type="match status" value="1"/>
</dbReference>
<organism evidence="6 7">
    <name type="scientific">Pelagicoccus enzymogenes</name>
    <dbReference type="NCBI Taxonomy" id="2773457"/>
    <lineage>
        <taxon>Bacteria</taxon>
        <taxon>Pseudomonadati</taxon>
        <taxon>Verrucomicrobiota</taxon>
        <taxon>Opitutia</taxon>
        <taxon>Puniceicoccales</taxon>
        <taxon>Pelagicoccaceae</taxon>
        <taxon>Pelagicoccus</taxon>
    </lineage>
</organism>
<dbReference type="EMBL" id="JACYFG010000007">
    <property type="protein sequence ID" value="MBD5779463.1"/>
    <property type="molecule type" value="Genomic_DNA"/>
</dbReference>
<dbReference type="PANTHER" id="PTHR30146:SF148">
    <property type="entry name" value="HTH-TYPE TRANSCRIPTIONAL REPRESSOR PURR-RELATED"/>
    <property type="match status" value="1"/>
</dbReference>
<dbReference type="Proteomes" id="UP000622317">
    <property type="component" value="Unassembled WGS sequence"/>
</dbReference>
<dbReference type="Gene3D" id="1.10.260.40">
    <property type="entry name" value="lambda repressor-like DNA-binding domains"/>
    <property type="match status" value="1"/>
</dbReference>
<evidence type="ECO:0000256" key="4">
    <source>
        <dbReference type="ARBA" id="ARBA00023163"/>
    </source>
</evidence>
<dbReference type="CDD" id="cd01392">
    <property type="entry name" value="HTH_LacI"/>
    <property type="match status" value="1"/>
</dbReference>
<dbReference type="GO" id="GO:0003700">
    <property type="term" value="F:DNA-binding transcription factor activity"/>
    <property type="evidence" value="ECO:0007669"/>
    <property type="project" value="TreeGrafter"/>
</dbReference>
<accession>A0A927F9N5</accession>
<evidence type="ECO:0000256" key="3">
    <source>
        <dbReference type="ARBA" id="ARBA00023125"/>
    </source>
</evidence>
<feature type="domain" description="HTH lacI-type" evidence="5">
    <location>
        <begin position="5"/>
        <end position="56"/>
    </location>
</feature>
<reference evidence="6" key="1">
    <citation type="submission" date="2020-09" db="EMBL/GenBank/DDBJ databases">
        <title>Pelagicoccus enzymogenes sp. nov. with an EPS production, isolated from marine sediment.</title>
        <authorList>
            <person name="Feng X."/>
        </authorList>
    </citation>
    <scope>NUCLEOTIDE SEQUENCE</scope>
    <source>
        <strain evidence="6">NFK12</strain>
    </source>
</reference>
<dbReference type="Gene3D" id="3.40.50.2300">
    <property type="match status" value="1"/>
</dbReference>
<protein>
    <submittedName>
        <fullName evidence="6">LacI family DNA-binding transcriptional regulator</fullName>
    </submittedName>
</protein>
<keyword evidence="7" id="KW-1185">Reference proteome</keyword>
<keyword evidence="1" id="KW-0678">Repressor</keyword>
<keyword evidence="3 6" id="KW-0238">DNA-binding</keyword>
<dbReference type="RefSeq" id="WP_191616584.1">
    <property type="nucleotide sequence ID" value="NZ_JACYFG010000007.1"/>
</dbReference>
<dbReference type="InterPro" id="IPR028082">
    <property type="entry name" value="Peripla_BP_I"/>
</dbReference>
<dbReference type="GO" id="GO:0000976">
    <property type="term" value="F:transcription cis-regulatory region binding"/>
    <property type="evidence" value="ECO:0007669"/>
    <property type="project" value="TreeGrafter"/>
</dbReference>